<comment type="similarity">
    <text evidence="1">Belongs to the CCDC25 family.</text>
</comment>
<accession>A0AAW1JJ21</accession>
<evidence type="ECO:0000259" key="5">
    <source>
        <dbReference type="Pfam" id="PF05670"/>
    </source>
</evidence>
<dbReference type="InterPro" id="IPR039730">
    <property type="entry name" value="Jlp2/Ccd25"/>
</dbReference>
<comment type="caution">
    <text evidence="6">The sequence shown here is derived from an EMBL/GenBank/DDBJ whole genome shotgun (WGS) entry which is preliminary data.</text>
</comment>
<feature type="domain" description="NFACT RNA-binding" evidence="5">
    <location>
        <begin position="1"/>
        <end position="80"/>
    </location>
</feature>
<keyword evidence="7" id="KW-1185">Reference proteome</keyword>
<dbReference type="Proteomes" id="UP001458880">
    <property type="component" value="Unassembled WGS sequence"/>
</dbReference>
<evidence type="ECO:0000256" key="1">
    <source>
        <dbReference type="ARBA" id="ARBA00008998"/>
    </source>
</evidence>
<dbReference type="Pfam" id="PF05670">
    <property type="entry name" value="NFACT-R_1"/>
    <property type="match status" value="2"/>
</dbReference>
<evidence type="ECO:0000313" key="6">
    <source>
        <dbReference type="EMBL" id="KAK9704312.1"/>
    </source>
</evidence>
<dbReference type="EMBL" id="JASPKY010000352">
    <property type="protein sequence ID" value="KAK9704312.1"/>
    <property type="molecule type" value="Genomic_DNA"/>
</dbReference>
<proteinExistence type="inferred from homology"/>
<dbReference type="PANTHER" id="PTHR13049:SF2">
    <property type="entry name" value="COILED-COIL DOMAIN-CONTAINING PROTEIN 25"/>
    <property type="match status" value="1"/>
</dbReference>
<feature type="region of interest" description="Disordered" evidence="4">
    <location>
        <begin position="151"/>
        <end position="196"/>
    </location>
</feature>
<feature type="domain" description="NFACT RNA-binding" evidence="5">
    <location>
        <begin position="81"/>
        <end position="126"/>
    </location>
</feature>
<evidence type="ECO:0000256" key="3">
    <source>
        <dbReference type="ARBA" id="ARBA00024214"/>
    </source>
</evidence>
<evidence type="ECO:0000256" key="2">
    <source>
        <dbReference type="ARBA" id="ARBA00016700"/>
    </source>
</evidence>
<name>A0AAW1JJ21_POPJA</name>
<dbReference type="PANTHER" id="PTHR13049">
    <property type="entry name" value="DUF814-RELATED"/>
    <property type="match status" value="1"/>
</dbReference>
<evidence type="ECO:0000256" key="4">
    <source>
        <dbReference type="SAM" id="MobiDB-lite"/>
    </source>
</evidence>
<reference evidence="6 7" key="1">
    <citation type="journal article" date="2024" name="BMC Genomics">
        <title>De novo assembly and annotation of Popillia japonica's genome with initial clues to its potential as an invasive pest.</title>
        <authorList>
            <person name="Cucini C."/>
            <person name="Boschi S."/>
            <person name="Funari R."/>
            <person name="Cardaioli E."/>
            <person name="Iannotti N."/>
            <person name="Marturano G."/>
            <person name="Paoli F."/>
            <person name="Bruttini M."/>
            <person name="Carapelli A."/>
            <person name="Frati F."/>
            <person name="Nardi F."/>
        </authorList>
    </citation>
    <scope>NUCLEOTIDE SEQUENCE [LARGE SCALE GENOMIC DNA]</scope>
    <source>
        <strain evidence="6">DMR45628</strain>
    </source>
</reference>
<dbReference type="InterPro" id="IPR008532">
    <property type="entry name" value="NFACT_RNA-bd"/>
</dbReference>
<gene>
    <name evidence="6" type="ORF">QE152_g28375</name>
</gene>
<organism evidence="6 7">
    <name type="scientific">Popillia japonica</name>
    <name type="common">Japanese beetle</name>
    <dbReference type="NCBI Taxonomy" id="7064"/>
    <lineage>
        <taxon>Eukaryota</taxon>
        <taxon>Metazoa</taxon>
        <taxon>Ecdysozoa</taxon>
        <taxon>Arthropoda</taxon>
        <taxon>Hexapoda</taxon>
        <taxon>Insecta</taxon>
        <taxon>Pterygota</taxon>
        <taxon>Neoptera</taxon>
        <taxon>Endopterygota</taxon>
        <taxon>Coleoptera</taxon>
        <taxon>Polyphaga</taxon>
        <taxon>Scarabaeiformia</taxon>
        <taxon>Scarabaeidae</taxon>
        <taxon>Rutelinae</taxon>
        <taxon>Popillia</taxon>
    </lineage>
</organism>
<dbReference type="AlphaFoldDB" id="A0AAW1JJ21"/>
<evidence type="ECO:0000313" key="7">
    <source>
        <dbReference type="Proteomes" id="UP001458880"/>
    </source>
</evidence>
<protein>
    <recommendedName>
        <fullName evidence="2">Coiled-coil domain-containing protein 25</fullName>
    </recommendedName>
</protein>
<sequence length="222" mass="26023">MVFYFLSEVVSPPVTLFMGIDKYENEDLIRWGWPEDVWFHVDKMSSAHVYLRLKAGQTIDDIPSAVLEDAAQLVKANSITVLEDAAQLVKANSITGNKVNDIEVVYTMWSNLKKTQGMEVGQVGFHKDKEVRKMKVAKRINEIVNRLNKTKKEEHPDFRAEREKRDRLEREDKKRLLREQKEKEKEELKRKEEEAELRSYGALMKSSNMEYYDKGNDSDDFM</sequence>
<comment type="subunit">
    <text evidence="3">Interacts (via cytoplasmic region) with ILK.</text>
</comment>